<proteinExistence type="inferred from homology"/>
<comment type="catalytic activity">
    <reaction evidence="5">
        <text>dUTP + H2O = dUMP + diphosphate + H(+)</text>
        <dbReference type="Rhea" id="RHEA:10248"/>
        <dbReference type="ChEBI" id="CHEBI:15377"/>
        <dbReference type="ChEBI" id="CHEBI:15378"/>
        <dbReference type="ChEBI" id="CHEBI:33019"/>
        <dbReference type="ChEBI" id="CHEBI:61555"/>
        <dbReference type="ChEBI" id="CHEBI:246422"/>
        <dbReference type="EC" id="3.6.1.23"/>
    </reaction>
</comment>
<dbReference type="Gene3D" id="2.70.40.10">
    <property type="match status" value="1"/>
</dbReference>
<keyword evidence="3" id="KW-0378">Hydrolase</keyword>
<evidence type="ECO:0000256" key="3">
    <source>
        <dbReference type="ARBA" id="ARBA00022801"/>
    </source>
</evidence>
<dbReference type="RefSeq" id="WP_186743332.1">
    <property type="nucleotide sequence ID" value="NZ_CP060394.1"/>
</dbReference>
<feature type="domain" description="dUTPase-like" evidence="6">
    <location>
        <begin position="14"/>
        <end position="95"/>
    </location>
</feature>
<accession>A0A7G8BIK7</accession>
<sequence length="164" mass="17352">MIKVQLLHPDARVPTVNYAGSDLGFDLYAIEDVVLEPGVPARVRTGIAVEGPEGCGFVLGDRSSMAAKGVTYAGGRIDAGYRGEILVCLVNINQPKYSLRVARDAQGALTNAELEQTDACIAIHKGDKIAQMSPFQSMTHLEITAVDTLTESSRGAKGFGSSGR</sequence>
<evidence type="ECO:0000256" key="4">
    <source>
        <dbReference type="ARBA" id="ARBA00023080"/>
    </source>
</evidence>
<dbReference type="PANTHER" id="PTHR11241">
    <property type="entry name" value="DEOXYURIDINE 5'-TRIPHOSPHATE NUCLEOTIDOHYDROLASE"/>
    <property type="match status" value="1"/>
</dbReference>
<dbReference type="GO" id="GO:0000287">
    <property type="term" value="F:magnesium ion binding"/>
    <property type="evidence" value="ECO:0007669"/>
    <property type="project" value="InterPro"/>
</dbReference>
<keyword evidence="8" id="KW-1185">Reference proteome</keyword>
<comment type="similarity">
    <text evidence="1">Belongs to the dUTPase family.</text>
</comment>
<evidence type="ECO:0000256" key="2">
    <source>
        <dbReference type="ARBA" id="ARBA00012379"/>
    </source>
</evidence>
<gene>
    <name evidence="7" type="ORF">H7849_25940</name>
</gene>
<dbReference type="InterPro" id="IPR036157">
    <property type="entry name" value="dUTPase-like_sf"/>
</dbReference>
<protein>
    <recommendedName>
        <fullName evidence="2">dUTP diphosphatase</fullName>
        <ecNumber evidence="2">3.6.1.23</ecNumber>
    </recommendedName>
</protein>
<evidence type="ECO:0000259" key="6">
    <source>
        <dbReference type="Pfam" id="PF00692"/>
    </source>
</evidence>
<dbReference type="GO" id="GO:0004170">
    <property type="term" value="F:dUTP diphosphatase activity"/>
    <property type="evidence" value="ECO:0007669"/>
    <property type="project" value="UniProtKB-EC"/>
</dbReference>
<dbReference type="Pfam" id="PF00692">
    <property type="entry name" value="dUTPase"/>
    <property type="match status" value="2"/>
</dbReference>
<keyword evidence="4" id="KW-0546">Nucleotide metabolism</keyword>
<evidence type="ECO:0000256" key="5">
    <source>
        <dbReference type="ARBA" id="ARBA00047686"/>
    </source>
</evidence>
<dbReference type="PANTHER" id="PTHR11241:SF0">
    <property type="entry name" value="DEOXYURIDINE 5'-TRIPHOSPHATE NUCLEOTIDOHYDROLASE"/>
    <property type="match status" value="1"/>
</dbReference>
<name>A0A7G8BIK7_9BACT</name>
<dbReference type="InterPro" id="IPR033704">
    <property type="entry name" value="dUTPase_trimeric"/>
</dbReference>
<dbReference type="CDD" id="cd07557">
    <property type="entry name" value="trimeric_dUTPase"/>
    <property type="match status" value="1"/>
</dbReference>
<dbReference type="EMBL" id="CP060394">
    <property type="protein sequence ID" value="QNI32377.1"/>
    <property type="molecule type" value="Genomic_DNA"/>
</dbReference>
<dbReference type="GO" id="GO:0046081">
    <property type="term" value="P:dUTP catabolic process"/>
    <property type="evidence" value="ECO:0007669"/>
    <property type="project" value="InterPro"/>
</dbReference>
<organism evidence="7 8">
    <name type="scientific">Alloacidobacterium dinghuense</name>
    <dbReference type="NCBI Taxonomy" id="2763107"/>
    <lineage>
        <taxon>Bacteria</taxon>
        <taxon>Pseudomonadati</taxon>
        <taxon>Acidobacteriota</taxon>
        <taxon>Terriglobia</taxon>
        <taxon>Terriglobales</taxon>
        <taxon>Acidobacteriaceae</taxon>
        <taxon>Alloacidobacterium</taxon>
    </lineage>
</organism>
<dbReference type="Proteomes" id="UP000515312">
    <property type="component" value="Chromosome"/>
</dbReference>
<feature type="domain" description="dUTPase-like" evidence="6">
    <location>
        <begin position="104"/>
        <end position="163"/>
    </location>
</feature>
<dbReference type="SUPFAM" id="SSF51283">
    <property type="entry name" value="dUTPase-like"/>
    <property type="match status" value="1"/>
</dbReference>
<dbReference type="InterPro" id="IPR008181">
    <property type="entry name" value="dUTPase"/>
</dbReference>
<dbReference type="EC" id="3.6.1.23" evidence="2"/>
<dbReference type="InterPro" id="IPR029054">
    <property type="entry name" value="dUTPase-like"/>
</dbReference>
<reference evidence="7 8" key="1">
    <citation type="submission" date="2020-08" db="EMBL/GenBank/DDBJ databases">
        <title>Edaphobacter telluris sp. nov. and Acidobacterium dinghuensis sp. nov., two acidobacteria isolated from forest soil.</title>
        <authorList>
            <person name="Fu J."/>
            <person name="Qiu L."/>
        </authorList>
    </citation>
    <scope>NUCLEOTIDE SEQUENCE [LARGE SCALE GENOMIC DNA]</scope>
    <source>
        <strain evidence="7">4Y35</strain>
    </source>
</reference>
<evidence type="ECO:0000256" key="1">
    <source>
        <dbReference type="ARBA" id="ARBA00006581"/>
    </source>
</evidence>
<dbReference type="KEGG" id="adin:H7849_25940"/>
<evidence type="ECO:0000313" key="8">
    <source>
        <dbReference type="Proteomes" id="UP000515312"/>
    </source>
</evidence>
<dbReference type="GO" id="GO:0006226">
    <property type="term" value="P:dUMP biosynthetic process"/>
    <property type="evidence" value="ECO:0007669"/>
    <property type="project" value="InterPro"/>
</dbReference>
<dbReference type="AlphaFoldDB" id="A0A7G8BIK7"/>
<evidence type="ECO:0000313" key="7">
    <source>
        <dbReference type="EMBL" id="QNI32377.1"/>
    </source>
</evidence>